<feature type="transmembrane region" description="Helical" evidence="1">
    <location>
        <begin position="151"/>
        <end position="169"/>
    </location>
</feature>
<reference evidence="3" key="1">
    <citation type="journal article" date="2019" name="Int. J. Syst. Evol. Microbiol.">
        <title>The Global Catalogue of Microorganisms (GCM) 10K type strain sequencing project: providing services to taxonomists for standard genome sequencing and annotation.</title>
        <authorList>
            <consortium name="The Broad Institute Genomics Platform"/>
            <consortium name="The Broad Institute Genome Sequencing Center for Infectious Disease"/>
            <person name="Wu L."/>
            <person name="Ma J."/>
        </authorList>
    </citation>
    <scope>NUCLEOTIDE SEQUENCE [LARGE SCALE GENOMIC DNA]</scope>
    <source>
        <strain evidence="3">JCM 3380</strain>
    </source>
</reference>
<proteinExistence type="predicted"/>
<dbReference type="EMBL" id="BAAABU010000021">
    <property type="protein sequence ID" value="GAA0253015.1"/>
    <property type="molecule type" value="Genomic_DNA"/>
</dbReference>
<keyword evidence="1" id="KW-1133">Transmembrane helix</keyword>
<feature type="transmembrane region" description="Helical" evidence="1">
    <location>
        <begin position="176"/>
        <end position="200"/>
    </location>
</feature>
<evidence type="ECO:0000313" key="3">
    <source>
        <dbReference type="Proteomes" id="UP001500416"/>
    </source>
</evidence>
<feature type="transmembrane region" description="Helical" evidence="1">
    <location>
        <begin position="94"/>
        <end position="115"/>
    </location>
</feature>
<evidence type="ECO:0000313" key="2">
    <source>
        <dbReference type="EMBL" id="GAA0253015.1"/>
    </source>
</evidence>
<organism evidence="2 3">
    <name type="scientific">Saccharothrix mutabilis subsp. mutabilis</name>
    <dbReference type="NCBI Taxonomy" id="66855"/>
    <lineage>
        <taxon>Bacteria</taxon>
        <taxon>Bacillati</taxon>
        <taxon>Actinomycetota</taxon>
        <taxon>Actinomycetes</taxon>
        <taxon>Pseudonocardiales</taxon>
        <taxon>Pseudonocardiaceae</taxon>
        <taxon>Saccharothrix</taxon>
    </lineage>
</organism>
<feature type="transmembrane region" description="Helical" evidence="1">
    <location>
        <begin position="21"/>
        <end position="38"/>
    </location>
</feature>
<keyword evidence="1" id="KW-0812">Transmembrane</keyword>
<dbReference type="Proteomes" id="UP001500416">
    <property type="component" value="Unassembled WGS sequence"/>
</dbReference>
<feature type="transmembrane region" description="Helical" evidence="1">
    <location>
        <begin position="295"/>
        <end position="314"/>
    </location>
</feature>
<feature type="transmembrane region" description="Helical" evidence="1">
    <location>
        <begin position="334"/>
        <end position="352"/>
    </location>
</feature>
<evidence type="ECO:0000256" key="1">
    <source>
        <dbReference type="SAM" id="Phobius"/>
    </source>
</evidence>
<feature type="transmembrane region" description="Helical" evidence="1">
    <location>
        <begin position="206"/>
        <end position="225"/>
    </location>
</feature>
<keyword evidence="3" id="KW-1185">Reference proteome</keyword>
<gene>
    <name evidence="2" type="ORF">GCM10010492_62050</name>
</gene>
<evidence type="ECO:0008006" key="4">
    <source>
        <dbReference type="Google" id="ProtNLM"/>
    </source>
</evidence>
<name>A0ABP3E7Y2_9PSEU</name>
<comment type="caution">
    <text evidence="2">The sequence shown here is derived from an EMBL/GenBank/DDBJ whole genome shotgun (WGS) entry which is preliminary data.</text>
</comment>
<dbReference type="RefSeq" id="WP_343937590.1">
    <property type="nucleotide sequence ID" value="NZ_BAAABU010000021.1"/>
</dbReference>
<keyword evidence="1" id="KW-0472">Membrane</keyword>
<feature type="transmembrane region" description="Helical" evidence="1">
    <location>
        <begin position="268"/>
        <end position="288"/>
    </location>
</feature>
<feature type="transmembrane region" description="Helical" evidence="1">
    <location>
        <begin position="127"/>
        <end position="145"/>
    </location>
</feature>
<accession>A0ABP3E7Y2</accession>
<feature type="transmembrane region" description="Helical" evidence="1">
    <location>
        <begin position="359"/>
        <end position="377"/>
    </location>
</feature>
<sequence>MTVLGERLHGLVPDHRPARRPWTFHLAGFVAAVAFQLLTPAGRSHLTHVWAEDGARFLLDGVKESFFANLVAPYGGYLHVIPRMSAELVSLLPLGWAAVGFALSAAVPRALVALITFAASGGYVRSTALRVGLAALVVVLPVGNSEPLGNVSNLHWFLLYGLFWVLLWRDAPRVPALLFVVLATLSSPIAFVLAPLAVLALFRDRVLATAFLVAAAVQGGVMVFAERTPYSHDAVDPVQVVLAALLRVPLAGFTGSEQVPDLYPRFGNVPALLAVLLVAVPVVAGLVWRDRPARFLAVLGVGYGVAIIVVSLVANWTVALQVQQPGVVMASQRYSVLPCLLLFTAVAVGLDATPARGRWLVITARTVVACVLLAAVVQHVRDRAGVLTGPEWTDSVASARAQCSAGARPVGRFAHEPSGWFFELPCDLVERS</sequence>
<protein>
    <recommendedName>
        <fullName evidence="4">DUF2029 domain-containing protein</fullName>
    </recommendedName>
</protein>